<feature type="region of interest" description="Disordered" evidence="3">
    <location>
        <begin position="554"/>
        <end position="583"/>
    </location>
</feature>
<feature type="region of interest" description="Disordered" evidence="3">
    <location>
        <begin position="589"/>
        <end position="608"/>
    </location>
</feature>
<name>A0A6L2JVJ7_TANCI</name>
<dbReference type="PANTHER" id="PTHR11439:SF495">
    <property type="entry name" value="REVERSE TRANSCRIPTASE, RNA-DEPENDENT DNA POLYMERASE-RELATED"/>
    <property type="match status" value="1"/>
</dbReference>
<organism evidence="5">
    <name type="scientific">Tanacetum cinerariifolium</name>
    <name type="common">Dalmatian daisy</name>
    <name type="synonym">Chrysanthemum cinerariifolium</name>
    <dbReference type="NCBI Taxonomy" id="118510"/>
    <lineage>
        <taxon>Eukaryota</taxon>
        <taxon>Viridiplantae</taxon>
        <taxon>Streptophyta</taxon>
        <taxon>Embryophyta</taxon>
        <taxon>Tracheophyta</taxon>
        <taxon>Spermatophyta</taxon>
        <taxon>Magnoliopsida</taxon>
        <taxon>eudicotyledons</taxon>
        <taxon>Gunneridae</taxon>
        <taxon>Pentapetalae</taxon>
        <taxon>asterids</taxon>
        <taxon>campanulids</taxon>
        <taxon>Asterales</taxon>
        <taxon>Asteraceae</taxon>
        <taxon>Asteroideae</taxon>
        <taxon>Anthemideae</taxon>
        <taxon>Anthemidinae</taxon>
        <taxon>Tanacetum</taxon>
    </lineage>
</organism>
<dbReference type="AlphaFoldDB" id="A0A6L2JVJ7"/>
<evidence type="ECO:0000259" key="4">
    <source>
        <dbReference type="PROSITE" id="PS50158"/>
    </source>
</evidence>
<evidence type="ECO:0000256" key="1">
    <source>
        <dbReference type="PROSITE-ProRule" id="PRU00047"/>
    </source>
</evidence>
<dbReference type="PANTHER" id="PTHR11439">
    <property type="entry name" value="GAG-POL-RELATED RETROTRANSPOSON"/>
    <property type="match status" value="1"/>
</dbReference>
<evidence type="ECO:0000256" key="3">
    <source>
        <dbReference type="SAM" id="MobiDB-lite"/>
    </source>
</evidence>
<dbReference type="GO" id="GO:0008270">
    <property type="term" value="F:zinc ion binding"/>
    <property type="evidence" value="ECO:0007669"/>
    <property type="project" value="UniProtKB-KW"/>
</dbReference>
<comment type="caution">
    <text evidence="5">The sequence shown here is derived from an EMBL/GenBank/DDBJ whole genome shotgun (WGS) entry which is preliminary data.</text>
</comment>
<accession>A0A6L2JVJ7</accession>
<dbReference type="InterPro" id="IPR001878">
    <property type="entry name" value="Znf_CCHC"/>
</dbReference>
<keyword evidence="1" id="KW-0479">Metal-binding</keyword>
<feature type="compositionally biased region" description="Polar residues" evidence="3">
    <location>
        <begin position="345"/>
        <end position="354"/>
    </location>
</feature>
<feature type="region of interest" description="Disordered" evidence="3">
    <location>
        <begin position="214"/>
        <end position="276"/>
    </location>
</feature>
<keyword evidence="2" id="KW-0175">Coiled coil</keyword>
<feature type="region of interest" description="Disordered" evidence="3">
    <location>
        <begin position="332"/>
        <end position="365"/>
    </location>
</feature>
<feature type="region of interest" description="Disordered" evidence="3">
    <location>
        <begin position="496"/>
        <end position="522"/>
    </location>
</feature>
<gene>
    <name evidence="5" type="ORF">Tci_012984</name>
</gene>
<evidence type="ECO:0000256" key="2">
    <source>
        <dbReference type="SAM" id="Coils"/>
    </source>
</evidence>
<keyword evidence="1" id="KW-0863">Zinc-finger</keyword>
<proteinExistence type="predicted"/>
<reference evidence="5" key="1">
    <citation type="journal article" date="2019" name="Sci. Rep.">
        <title>Draft genome of Tanacetum cinerariifolium, the natural source of mosquito coil.</title>
        <authorList>
            <person name="Yamashiro T."/>
            <person name="Shiraishi A."/>
            <person name="Satake H."/>
            <person name="Nakayama K."/>
        </authorList>
    </citation>
    <scope>NUCLEOTIDE SEQUENCE</scope>
</reference>
<feature type="domain" description="CCHC-type" evidence="4">
    <location>
        <begin position="192"/>
        <end position="205"/>
    </location>
</feature>
<protein>
    <recommendedName>
        <fullName evidence="4">CCHC-type domain-containing protein</fullName>
    </recommendedName>
</protein>
<dbReference type="EMBL" id="BKCJ010001380">
    <property type="protein sequence ID" value="GEU41006.1"/>
    <property type="molecule type" value="Genomic_DNA"/>
</dbReference>
<sequence>MYKESNLERIKILTNEVETLKEEKDVVDGKLARLLKSLKYLENIIESQRPEKVKKGVGYNAVPLPAADLYLSPKKDLSWTGLPEFVDDTVTDYSRPLPTVASTSAENQNKDTFTSEDVASTNPPKPFVKFVKPKDSQPESKLKEHETPKKSQVKYPEQNRHSNKRPKGNQKNWNNLKSNQLGPEFVLHKKPCFNCGNFSHLANDCWRRVQRETNRSQNHSYKSSTHRFASHRPNGTHMRPPLRSSGSRPHGDSMRPSFRPAGHRPHGPLMNPIRPTMNRARPYKTFFQTPSYETRPFLKSSAVKISFRAPWVPTVNRYVPPVNRKFSTSRRNFPTANRKFPTASRKFTTGSTENHTADMGRKGKAVKPSAFKRIFRDLKGHPKLGLWYPKASSFDLVAYSDSDYGGASQDRKSTTGGSQFLGRRLILWQCKKKTILATSTTKAEYVTAASCYGQVLWIQNQLLDYGVDHIHTDENVADLLTKPFDAGRFQYLVGEGSDTQTKPHHTPFPEVESSHPTTSSMTLPSIPTALIPTVTQSETTPIIQYSRRARIAQSSALPTITDEPASPARDDSQGEACPTDSGFIADQDRATIAKSSTLPRDSAPSVTPPKMRVAAEYCTGALLHNITATNT</sequence>
<feature type="coiled-coil region" evidence="2">
    <location>
        <begin position="3"/>
        <end position="30"/>
    </location>
</feature>
<dbReference type="PROSITE" id="PS50158">
    <property type="entry name" value="ZF_CCHC"/>
    <property type="match status" value="1"/>
</dbReference>
<feature type="compositionally biased region" description="Polar residues" evidence="3">
    <location>
        <begin position="100"/>
        <end position="122"/>
    </location>
</feature>
<evidence type="ECO:0000313" key="5">
    <source>
        <dbReference type="EMBL" id="GEU41006.1"/>
    </source>
</evidence>
<feature type="region of interest" description="Disordered" evidence="3">
    <location>
        <begin position="97"/>
        <end position="177"/>
    </location>
</feature>
<dbReference type="GO" id="GO:0003676">
    <property type="term" value="F:nucleic acid binding"/>
    <property type="evidence" value="ECO:0007669"/>
    <property type="project" value="InterPro"/>
</dbReference>
<feature type="compositionally biased region" description="Basic and acidic residues" evidence="3">
    <location>
        <begin position="132"/>
        <end position="149"/>
    </location>
</feature>
<keyword evidence="1" id="KW-0862">Zinc</keyword>
<dbReference type="CDD" id="cd09272">
    <property type="entry name" value="RNase_HI_RT_Ty1"/>
    <property type="match status" value="1"/>
</dbReference>